<gene>
    <name evidence="1" type="ORF">A2834_04500</name>
</gene>
<sequence>MKSAVSIYGFMPSIDEWRLKNGKIESLSDALIKVETHVYKGLSGSILLFWDGNRHYAIGVTVGVYITPSEGYVDMAVATRLTDKVIAEIEKKAASFNK</sequence>
<reference evidence="1 2" key="1">
    <citation type="journal article" date="2016" name="Nat. Commun.">
        <title>Thousands of microbial genomes shed light on interconnected biogeochemical processes in an aquifer system.</title>
        <authorList>
            <person name="Anantharaman K."/>
            <person name="Brown C.T."/>
            <person name="Hug L.A."/>
            <person name="Sharon I."/>
            <person name="Castelle C.J."/>
            <person name="Probst A.J."/>
            <person name="Thomas B.C."/>
            <person name="Singh A."/>
            <person name="Wilkins M.J."/>
            <person name="Karaoz U."/>
            <person name="Brodie E.L."/>
            <person name="Williams K.H."/>
            <person name="Hubbard S.S."/>
            <person name="Banfield J.F."/>
        </authorList>
    </citation>
    <scope>NUCLEOTIDE SEQUENCE [LARGE SCALE GENOMIC DNA]</scope>
</reference>
<evidence type="ECO:0000313" key="2">
    <source>
        <dbReference type="Proteomes" id="UP000179251"/>
    </source>
</evidence>
<dbReference type="STRING" id="1798325.A2834_04500"/>
<name>A0A1F5VJF9_9BACT</name>
<comment type="caution">
    <text evidence="1">The sequence shown here is derived from an EMBL/GenBank/DDBJ whole genome shotgun (WGS) entry which is preliminary data.</text>
</comment>
<organism evidence="1 2">
    <name type="scientific">Candidatus Giovannonibacteria bacterium RIFCSPHIGHO2_01_FULL_45_23</name>
    <dbReference type="NCBI Taxonomy" id="1798325"/>
    <lineage>
        <taxon>Bacteria</taxon>
        <taxon>Candidatus Giovannoniibacteriota</taxon>
    </lineage>
</organism>
<proteinExistence type="predicted"/>
<protein>
    <submittedName>
        <fullName evidence="1">Uncharacterized protein</fullName>
    </submittedName>
</protein>
<accession>A0A1F5VJF9</accession>
<dbReference type="AlphaFoldDB" id="A0A1F5VJF9"/>
<dbReference type="Proteomes" id="UP000179251">
    <property type="component" value="Unassembled WGS sequence"/>
</dbReference>
<evidence type="ECO:0000313" key="1">
    <source>
        <dbReference type="EMBL" id="OGF63545.1"/>
    </source>
</evidence>
<dbReference type="EMBL" id="MFHD01000001">
    <property type="protein sequence ID" value="OGF63545.1"/>
    <property type="molecule type" value="Genomic_DNA"/>
</dbReference>